<name>A0ABU6ZGQ8_9FABA</name>
<keyword evidence="3" id="KW-1185">Reference proteome</keyword>
<accession>A0ABU6ZGQ8</accession>
<protein>
    <submittedName>
        <fullName evidence="2">Uncharacterized protein</fullName>
    </submittedName>
</protein>
<organism evidence="2 3">
    <name type="scientific">Stylosanthes scabra</name>
    <dbReference type="NCBI Taxonomy" id="79078"/>
    <lineage>
        <taxon>Eukaryota</taxon>
        <taxon>Viridiplantae</taxon>
        <taxon>Streptophyta</taxon>
        <taxon>Embryophyta</taxon>
        <taxon>Tracheophyta</taxon>
        <taxon>Spermatophyta</taxon>
        <taxon>Magnoliopsida</taxon>
        <taxon>eudicotyledons</taxon>
        <taxon>Gunneridae</taxon>
        <taxon>Pentapetalae</taxon>
        <taxon>rosids</taxon>
        <taxon>fabids</taxon>
        <taxon>Fabales</taxon>
        <taxon>Fabaceae</taxon>
        <taxon>Papilionoideae</taxon>
        <taxon>50 kb inversion clade</taxon>
        <taxon>dalbergioids sensu lato</taxon>
        <taxon>Dalbergieae</taxon>
        <taxon>Pterocarpus clade</taxon>
        <taxon>Stylosanthes</taxon>
    </lineage>
</organism>
<proteinExistence type="predicted"/>
<feature type="compositionally biased region" description="Basic and acidic residues" evidence="1">
    <location>
        <begin position="77"/>
        <end position="95"/>
    </location>
</feature>
<comment type="caution">
    <text evidence="2">The sequence shown here is derived from an EMBL/GenBank/DDBJ whole genome shotgun (WGS) entry which is preliminary data.</text>
</comment>
<dbReference type="EMBL" id="JASCZI010272222">
    <property type="protein sequence ID" value="MED6221123.1"/>
    <property type="molecule type" value="Genomic_DNA"/>
</dbReference>
<sequence length="106" mass="12079">MTDAKVMGSSPTLYDPCRKCGKYPKGLYELIRCCRDISSNTSTCYGLLHINTRSVEQILGYKCNPKKHRFGTMTIRPKVEENSPREVKKNKESKKIGQQAKEPNQP</sequence>
<dbReference type="Proteomes" id="UP001341840">
    <property type="component" value="Unassembled WGS sequence"/>
</dbReference>
<feature type="region of interest" description="Disordered" evidence="1">
    <location>
        <begin position="72"/>
        <end position="106"/>
    </location>
</feature>
<gene>
    <name evidence="2" type="ORF">PIB30_051304</name>
</gene>
<evidence type="ECO:0000313" key="3">
    <source>
        <dbReference type="Proteomes" id="UP001341840"/>
    </source>
</evidence>
<evidence type="ECO:0000256" key="1">
    <source>
        <dbReference type="SAM" id="MobiDB-lite"/>
    </source>
</evidence>
<reference evidence="2 3" key="1">
    <citation type="journal article" date="2023" name="Plants (Basel)">
        <title>Bridging the Gap: Combining Genomics and Transcriptomics Approaches to Understand Stylosanthes scabra, an Orphan Legume from the Brazilian Caatinga.</title>
        <authorList>
            <person name="Ferreira-Neto J.R.C."/>
            <person name="da Silva M.D."/>
            <person name="Binneck E."/>
            <person name="de Melo N.F."/>
            <person name="da Silva R.H."/>
            <person name="de Melo A.L.T.M."/>
            <person name="Pandolfi V."/>
            <person name="Bustamante F.O."/>
            <person name="Brasileiro-Vidal A.C."/>
            <person name="Benko-Iseppon A.M."/>
        </authorList>
    </citation>
    <scope>NUCLEOTIDE SEQUENCE [LARGE SCALE GENOMIC DNA]</scope>
    <source>
        <tissue evidence="2">Leaves</tissue>
    </source>
</reference>
<evidence type="ECO:0000313" key="2">
    <source>
        <dbReference type="EMBL" id="MED6221123.1"/>
    </source>
</evidence>